<evidence type="ECO:0008006" key="3">
    <source>
        <dbReference type="Google" id="ProtNLM"/>
    </source>
</evidence>
<dbReference type="Proteomes" id="UP000808337">
    <property type="component" value="Unassembled WGS sequence"/>
</dbReference>
<accession>A0A9D7SZ94</accession>
<organism evidence="1 2">
    <name type="scientific">Candidatus Opimibacter skivensis</name>
    <dbReference type="NCBI Taxonomy" id="2982028"/>
    <lineage>
        <taxon>Bacteria</taxon>
        <taxon>Pseudomonadati</taxon>
        <taxon>Bacteroidota</taxon>
        <taxon>Saprospiria</taxon>
        <taxon>Saprospirales</taxon>
        <taxon>Saprospiraceae</taxon>
        <taxon>Candidatus Opimibacter</taxon>
    </lineage>
</organism>
<reference evidence="1 2" key="1">
    <citation type="submission" date="2020-10" db="EMBL/GenBank/DDBJ databases">
        <title>Connecting structure to function with the recovery of over 1000 high-quality activated sludge metagenome-assembled genomes encoding full-length rRNA genes using long-read sequencing.</title>
        <authorList>
            <person name="Singleton C.M."/>
            <person name="Petriglieri F."/>
            <person name="Kristensen J.M."/>
            <person name="Kirkegaard R.H."/>
            <person name="Michaelsen T.Y."/>
            <person name="Andersen M.H."/>
            <person name="Karst S.M."/>
            <person name="Dueholm M.S."/>
            <person name="Nielsen P.H."/>
            <person name="Albertsen M."/>
        </authorList>
    </citation>
    <scope>NUCLEOTIDE SEQUENCE [LARGE SCALE GENOMIC DNA]</scope>
    <source>
        <strain evidence="1">Ribe_18-Q3-R11-54_MAXAC.273</strain>
    </source>
</reference>
<dbReference type="EMBL" id="JADKGY010000032">
    <property type="protein sequence ID" value="MBK9985021.1"/>
    <property type="molecule type" value="Genomic_DNA"/>
</dbReference>
<sequence length="292" mass="34710">MHRIIGLNISVLGCVIVAFLMFSCAKAKAPEKKIPDPVILAQVFQYKLTFDDIKDLIQGYSTAEDSMQQVRSLAEHWVRDRLLLVEAEKNFPKEVNMNKLLEDYRQSLVMHFFEQQVIEERLDTVITENDLQRYYEANKEQHRLESGILRGFYFKIKTPLNRNDKILQWWRTFPTNHFEEVLSYMAKHAKTNWADSSEWQEMNMLVQLFPEGTLSPAGIRSNRSVAREDHDYIYLLYPTEVYYERDIAPLSRIRTQAAKYIIHQRELELLERIKKEIYDRDIQLDQVKINTE</sequence>
<dbReference type="AlphaFoldDB" id="A0A9D7SZ94"/>
<proteinExistence type="predicted"/>
<protein>
    <recommendedName>
        <fullName evidence="3">Peptidyl-prolyl cis-trans isomerase</fullName>
    </recommendedName>
</protein>
<evidence type="ECO:0000313" key="1">
    <source>
        <dbReference type="EMBL" id="MBK9985021.1"/>
    </source>
</evidence>
<dbReference type="PROSITE" id="PS51257">
    <property type="entry name" value="PROKAR_LIPOPROTEIN"/>
    <property type="match status" value="1"/>
</dbReference>
<evidence type="ECO:0000313" key="2">
    <source>
        <dbReference type="Proteomes" id="UP000808337"/>
    </source>
</evidence>
<name>A0A9D7SZ94_9BACT</name>
<gene>
    <name evidence="1" type="ORF">IPP15_22115</name>
</gene>
<comment type="caution">
    <text evidence="1">The sequence shown here is derived from an EMBL/GenBank/DDBJ whole genome shotgun (WGS) entry which is preliminary data.</text>
</comment>